<protein>
    <recommendedName>
        <fullName evidence="4">Flagellar hook-associated protein</fullName>
    </recommendedName>
</protein>
<gene>
    <name evidence="2" type="ORF">PtoMrB4_33260</name>
</gene>
<dbReference type="GeneID" id="57398544"/>
<evidence type="ECO:0000313" key="2">
    <source>
        <dbReference type="EMBL" id="BCA29349.1"/>
    </source>
</evidence>
<name>A0A679GPA3_9GAMM</name>
<evidence type="ECO:0000313" key="3">
    <source>
        <dbReference type="Proteomes" id="UP000501237"/>
    </source>
</evidence>
<dbReference type="KEGG" id="poj:PtoMrB4_33260"/>
<dbReference type="AlphaFoldDB" id="A0A679GPA3"/>
<evidence type="ECO:0008006" key="4">
    <source>
        <dbReference type="Google" id="ProtNLM"/>
    </source>
</evidence>
<evidence type="ECO:0000256" key="1">
    <source>
        <dbReference type="SAM" id="MobiDB-lite"/>
    </source>
</evidence>
<feature type="compositionally biased region" description="Polar residues" evidence="1">
    <location>
        <begin position="21"/>
        <end position="32"/>
    </location>
</feature>
<reference evidence="2 3" key="1">
    <citation type="journal article" date="2020" name="Microbiol. Resour. Announc.">
        <title>Complete genome sequence of Pseudomonas otitidis strain MrB4, isolated from Lake Biwa in Japan.</title>
        <authorList>
            <person name="Miyazaki K."/>
            <person name="Hase E."/>
            <person name="Maruya T."/>
        </authorList>
    </citation>
    <scope>NUCLEOTIDE SEQUENCE [LARGE SCALE GENOMIC DNA]</scope>
    <source>
        <strain evidence="2 3">MrB4</strain>
    </source>
</reference>
<feature type="compositionally biased region" description="Low complexity" evidence="1">
    <location>
        <begin position="1"/>
        <end position="11"/>
    </location>
</feature>
<feature type="region of interest" description="Disordered" evidence="1">
    <location>
        <begin position="1"/>
        <end position="56"/>
    </location>
</feature>
<accession>A0A679GPA3</accession>
<dbReference type="RefSeq" id="WP_172433970.1">
    <property type="nucleotide sequence ID" value="NZ_AP022642.1"/>
</dbReference>
<organism evidence="2 3">
    <name type="scientific">Metapseudomonas otitidis</name>
    <dbReference type="NCBI Taxonomy" id="319939"/>
    <lineage>
        <taxon>Bacteria</taxon>
        <taxon>Pseudomonadati</taxon>
        <taxon>Pseudomonadota</taxon>
        <taxon>Gammaproteobacteria</taxon>
        <taxon>Pseudomonadales</taxon>
        <taxon>Pseudomonadaceae</taxon>
        <taxon>Metapseudomonas</taxon>
    </lineage>
</organism>
<proteinExistence type="predicted"/>
<dbReference type="EMBL" id="AP022642">
    <property type="protein sequence ID" value="BCA29349.1"/>
    <property type="molecule type" value="Genomic_DNA"/>
</dbReference>
<sequence>MKVDPTALSPTTLPPPRERQQTPAAQPTSAPSRTVAPDRPTPRSPAQRSPGKPSSFNLQLNQQLSQMQAADQYLGELAGRLDHLKLNLGRELAASRPADRETLRQATREVNALLQQRGARTAQSLDADLRLRLGEPVRSRFRLEGLDSLEAIRAAGRETLVFSFTRQPGEALAVALDEGLAPEQVLRRFNQGLGAAGLRAELDSDGALRFSAPEAQWRTLQDQLQVQGEGGLFPRERRGLASREEGLQALSEPLGQSPRELRSLLDSVLGVLERIDTLRDQLAQRQEDIREFLAQAEARDERQWAQAFARSLYDLMGQGPNAYGALAQAVIAQAQLSRFTVVSLLA</sequence>
<dbReference type="Proteomes" id="UP000501237">
    <property type="component" value="Chromosome"/>
</dbReference>